<sequence length="208" mass="22988">MQEAAFLPGGRLFSATFAPPAHPRPNPKRMNPDHISLHNKQFEPYLSAAQLTAAIREVAARINQDYAGQQVLFVVVLNGSFMFAADLLKEISLDCEICFIRVASYQGTSSTGEVKEVLGLTEEIQGRHAIILEDIVDTGHTMRMLLDTLGARQPASLEVATLFLKPECLQHELPLRYIGLSIPNDFIVGYGLDFDGLGRNYPDVYKAV</sequence>
<comment type="catalytic activity">
    <reaction evidence="14">
        <text>IMP + diphosphate = hypoxanthine + 5-phospho-alpha-D-ribose 1-diphosphate</text>
        <dbReference type="Rhea" id="RHEA:17973"/>
        <dbReference type="ChEBI" id="CHEBI:17368"/>
        <dbReference type="ChEBI" id="CHEBI:33019"/>
        <dbReference type="ChEBI" id="CHEBI:58017"/>
        <dbReference type="ChEBI" id="CHEBI:58053"/>
        <dbReference type="EC" id="2.4.2.8"/>
    </reaction>
    <physiologicalReaction direction="right-to-left" evidence="14">
        <dbReference type="Rhea" id="RHEA:17975"/>
    </physiologicalReaction>
</comment>
<evidence type="ECO:0000256" key="15">
    <source>
        <dbReference type="RuleBase" id="RU364099"/>
    </source>
</evidence>
<keyword evidence="7 15" id="KW-0328">Glycosyltransferase</keyword>
<comment type="catalytic activity">
    <reaction evidence="13">
        <text>GMP + diphosphate = guanine + 5-phospho-alpha-D-ribose 1-diphosphate</text>
        <dbReference type="Rhea" id="RHEA:25424"/>
        <dbReference type="ChEBI" id="CHEBI:16235"/>
        <dbReference type="ChEBI" id="CHEBI:33019"/>
        <dbReference type="ChEBI" id="CHEBI:58017"/>
        <dbReference type="ChEBI" id="CHEBI:58115"/>
        <dbReference type="EC" id="2.4.2.8"/>
    </reaction>
    <physiologicalReaction direction="right-to-left" evidence="13">
        <dbReference type="Rhea" id="RHEA:25426"/>
    </physiologicalReaction>
</comment>
<comment type="cofactor">
    <cofactor evidence="1 15">
        <name>Mg(2+)</name>
        <dbReference type="ChEBI" id="CHEBI:18420"/>
    </cofactor>
</comment>
<dbReference type="EMBL" id="CP007145">
    <property type="protein sequence ID" value="AHJ96424.1"/>
    <property type="molecule type" value="Genomic_DNA"/>
</dbReference>
<evidence type="ECO:0000256" key="2">
    <source>
        <dbReference type="ARBA" id="ARBA00004496"/>
    </source>
</evidence>
<protein>
    <recommendedName>
        <fullName evidence="5 15">Hypoxanthine phosphoribosyltransferase</fullName>
        <ecNumber evidence="5 15">2.4.2.8</ecNumber>
    </recommendedName>
</protein>
<name>W8ETG6_9BACT</name>
<dbReference type="GO" id="GO:0032264">
    <property type="term" value="P:IMP salvage"/>
    <property type="evidence" value="ECO:0007669"/>
    <property type="project" value="UniProtKB-UniPathway"/>
</dbReference>
<dbReference type="CDD" id="cd06223">
    <property type="entry name" value="PRTases_typeI"/>
    <property type="match status" value="1"/>
</dbReference>
<feature type="domain" description="Phosphoribosyltransferase" evidence="16">
    <location>
        <begin position="49"/>
        <end position="194"/>
    </location>
</feature>
<dbReference type="AlphaFoldDB" id="W8ETG6"/>
<keyword evidence="8 15" id="KW-0808">Transferase</keyword>
<keyword evidence="11 15" id="KW-0547">Nucleotide-binding</keyword>
<proteinExistence type="inferred from homology"/>
<dbReference type="GO" id="GO:0000287">
    <property type="term" value="F:magnesium ion binding"/>
    <property type="evidence" value="ECO:0007669"/>
    <property type="project" value="TreeGrafter"/>
</dbReference>
<evidence type="ECO:0000256" key="10">
    <source>
        <dbReference type="ARBA" id="ARBA00022726"/>
    </source>
</evidence>
<dbReference type="InterPro" id="IPR029057">
    <property type="entry name" value="PRTase-like"/>
</dbReference>
<dbReference type="UniPathway" id="UPA00591">
    <property type="reaction ID" value="UER00648"/>
</dbReference>
<keyword evidence="18" id="KW-1185">Reference proteome</keyword>
<dbReference type="PANTHER" id="PTHR43340">
    <property type="entry name" value="HYPOXANTHINE-GUANINE PHOSPHORIBOSYLTRANSFERASE"/>
    <property type="match status" value="1"/>
</dbReference>
<evidence type="ECO:0000256" key="4">
    <source>
        <dbReference type="ARBA" id="ARBA00008391"/>
    </source>
</evidence>
<dbReference type="GO" id="GO:0032263">
    <property type="term" value="P:GMP salvage"/>
    <property type="evidence" value="ECO:0007669"/>
    <property type="project" value="TreeGrafter"/>
</dbReference>
<comment type="similarity">
    <text evidence="4 15">Belongs to the purine/pyrimidine phosphoribosyltransferase family.</text>
</comment>
<dbReference type="InterPro" id="IPR050408">
    <property type="entry name" value="HGPRT"/>
</dbReference>
<dbReference type="Proteomes" id="UP000019423">
    <property type="component" value="Chromosome"/>
</dbReference>
<comment type="subcellular location">
    <subcellularLocation>
        <location evidence="2 15">Cytoplasm</location>
    </subcellularLocation>
</comment>
<evidence type="ECO:0000313" key="18">
    <source>
        <dbReference type="Proteomes" id="UP000019423"/>
    </source>
</evidence>
<organism evidence="17 18">
    <name type="scientific">Hymenobacter swuensis DY53</name>
    <dbReference type="NCBI Taxonomy" id="1227739"/>
    <lineage>
        <taxon>Bacteria</taxon>
        <taxon>Pseudomonadati</taxon>
        <taxon>Bacteroidota</taxon>
        <taxon>Cytophagia</taxon>
        <taxon>Cytophagales</taxon>
        <taxon>Hymenobacteraceae</taxon>
        <taxon>Hymenobacter</taxon>
    </lineage>
</organism>
<evidence type="ECO:0000256" key="11">
    <source>
        <dbReference type="ARBA" id="ARBA00022741"/>
    </source>
</evidence>
<evidence type="ECO:0000256" key="8">
    <source>
        <dbReference type="ARBA" id="ARBA00022679"/>
    </source>
</evidence>
<dbReference type="eggNOG" id="COG0634">
    <property type="taxonomic scope" value="Bacteria"/>
</dbReference>
<keyword evidence="12 15" id="KW-0460">Magnesium</keyword>
<dbReference type="InterPro" id="IPR000836">
    <property type="entry name" value="PRTase_dom"/>
</dbReference>
<evidence type="ECO:0000256" key="13">
    <source>
        <dbReference type="ARBA" id="ARBA00048811"/>
    </source>
</evidence>
<dbReference type="GO" id="GO:0004422">
    <property type="term" value="F:hypoxanthine phosphoribosyltransferase activity"/>
    <property type="evidence" value="ECO:0007669"/>
    <property type="project" value="InterPro"/>
</dbReference>
<dbReference type="STRING" id="1227739.Hsw_0829"/>
<evidence type="ECO:0000256" key="14">
    <source>
        <dbReference type="ARBA" id="ARBA00049402"/>
    </source>
</evidence>
<evidence type="ECO:0000259" key="16">
    <source>
        <dbReference type="Pfam" id="PF00156"/>
    </source>
</evidence>
<evidence type="ECO:0000256" key="7">
    <source>
        <dbReference type="ARBA" id="ARBA00022676"/>
    </source>
</evidence>
<dbReference type="GO" id="GO:0000166">
    <property type="term" value="F:nucleotide binding"/>
    <property type="evidence" value="ECO:0007669"/>
    <property type="project" value="UniProtKB-KW"/>
</dbReference>
<evidence type="ECO:0000313" key="17">
    <source>
        <dbReference type="EMBL" id="AHJ96424.1"/>
    </source>
</evidence>
<dbReference type="GO" id="GO:0006166">
    <property type="term" value="P:purine ribonucleoside salvage"/>
    <property type="evidence" value="ECO:0007669"/>
    <property type="project" value="UniProtKB-KW"/>
</dbReference>
<dbReference type="HOGENOM" id="CLU_073615_0_2_10"/>
<keyword evidence="6 15" id="KW-0963">Cytoplasm</keyword>
<dbReference type="GO" id="GO:0005829">
    <property type="term" value="C:cytosol"/>
    <property type="evidence" value="ECO:0007669"/>
    <property type="project" value="TreeGrafter"/>
</dbReference>
<dbReference type="InterPro" id="IPR005904">
    <property type="entry name" value="Hxn_phspho_trans"/>
</dbReference>
<evidence type="ECO:0000256" key="5">
    <source>
        <dbReference type="ARBA" id="ARBA00011895"/>
    </source>
</evidence>
<evidence type="ECO:0000256" key="1">
    <source>
        <dbReference type="ARBA" id="ARBA00001946"/>
    </source>
</evidence>
<dbReference type="GO" id="GO:0052657">
    <property type="term" value="F:guanine phosphoribosyltransferase activity"/>
    <property type="evidence" value="ECO:0007669"/>
    <property type="project" value="RHEA"/>
</dbReference>
<keyword evidence="10 15" id="KW-0660">Purine salvage</keyword>
<reference evidence="17 18" key="1">
    <citation type="submission" date="2014-01" db="EMBL/GenBank/DDBJ databases">
        <title>Complete genome sequence of ionizing-radiation resistance bacterium Hymenobacter swuensis DY53.</title>
        <authorList>
            <person name="Jung J.-H."/>
            <person name="Jeong S.-W."/>
            <person name="Joe M.-H."/>
            <person name="Cho y.-j."/>
            <person name="Kim M.-K."/>
            <person name="Lim S.-Y."/>
        </authorList>
    </citation>
    <scope>NUCLEOTIDE SEQUENCE [LARGE SCALE GENOMIC DNA]</scope>
    <source>
        <strain evidence="17 18">DY53</strain>
    </source>
</reference>
<evidence type="ECO:0000256" key="3">
    <source>
        <dbReference type="ARBA" id="ARBA00004669"/>
    </source>
</evidence>
<dbReference type="GO" id="GO:0006178">
    <property type="term" value="P:guanine salvage"/>
    <property type="evidence" value="ECO:0007669"/>
    <property type="project" value="TreeGrafter"/>
</dbReference>
<evidence type="ECO:0000256" key="9">
    <source>
        <dbReference type="ARBA" id="ARBA00022723"/>
    </source>
</evidence>
<evidence type="ECO:0000256" key="6">
    <source>
        <dbReference type="ARBA" id="ARBA00022490"/>
    </source>
</evidence>
<dbReference type="NCBIfam" id="TIGR01203">
    <property type="entry name" value="HGPRTase"/>
    <property type="match status" value="1"/>
</dbReference>
<dbReference type="Pfam" id="PF00156">
    <property type="entry name" value="Pribosyltran"/>
    <property type="match status" value="1"/>
</dbReference>
<dbReference type="EC" id="2.4.2.8" evidence="5 15"/>
<dbReference type="Gene3D" id="3.40.50.2020">
    <property type="match status" value="1"/>
</dbReference>
<keyword evidence="9 15" id="KW-0479">Metal-binding</keyword>
<dbReference type="PATRIC" id="fig|1227739.3.peg.1080"/>
<dbReference type="KEGG" id="hsw:Hsw_0829"/>
<evidence type="ECO:0000256" key="12">
    <source>
        <dbReference type="ARBA" id="ARBA00022842"/>
    </source>
</evidence>
<comment type="pathway">
    <text evidence="3 15">Purine metabolism; IMP biosynthesis via salvage pathway; IMP from hypoxanthine: step 1/1.</text>
</comment>
<dbReference type="SUPFAM" id="SSF53271">
    <property type="entry name" value="PRTase-like"/>
    <property type="match status" value="1"/>
</dbReference>
<dbReference type="PANTHER" id="PTHR43340:SF1">
    <property type="entry name" value="HYPOXANTHINE PHOSPHORIBOSYLTRANSFERASE"/>
    <property type="match status" value="1"/>
</dbReference>
<gene>
    <name evidence="17" type="ORF">Hsw_0829</name>
</gene>
<accession>W8ETG6</accession>
<dbReference type="GO" id="GO:0046100">
    <property type="term" value="P:hypoxanthine metabolic process"/>
    <property type="evidence" value="ECO:0007669"/>
    <property type="project" value="TreeGrafter"/>
</dbReference>